<comment type="caution">
    <text evidence="15">The sequence shown here is derived from an EMBL/GenBank/DDBJ whole genome shotgun (WGS) entry which is preliminary data.</text>
</comment>
<evidence type="ECO:0000256" key="13">
    <source>
        <dbReference type="RuleBase" id="RU367106"/>
    </source>
</evidence>
<dbReference type="PANTHER" id="PTHR23072:SF0">
    <property type="entry name" value="GPI ETHANOLAMINE PHOSPHATE TRANSFERASE 2"/>
    <property type="match status" value="1"/>
</dbReference>
<evidence type="ECO:0000313" key="15">
    <source>
        <dbReference type="EMBL" id="KAK4138238.1"/>
    </source>
</evidence>
<dbReference type="GO" id="GO:0006506">
    <property type="term" value="P:GPI anchor biosynthetic process"/>
    <property type="evidence" value="ECO:0007669"/>
    <property type="project" value="UniProtKB-KW"/>
</dbReference>
<evidence type="ECO:0000256" key="2">
    <source>
        <dbReference type="ARBA" id="ARBA00004687"/>
    </source>
</evidence>
<reference evidence="15" key="1">
    <citation type="journal article" date="2023" name="Mol. Phylogenet. Evol.">
        <title>Genome-scale phylogeny and comparative genomics of the fungal order Sordariales.</title>
        <authorList>
            <person name="Hensen N."/>
            <person name="Bonometti L."/>
            <person name="Westerberg I."/>
            <person name="Brannstrom I.O."/>
            <person name="Guillou S."/>
            <person name="Cros-Aarteil S."/>
            <person name="Calhoun S."/>
            <person name="Haridas S."/>
            <person name="Kuo A."/>
            <person name="Mondo S."/>
            <person name="Pangilinan J."/>
            <person name="Riley R."/>
            <person name="LaButti K."/>
            <person name="Andreopoulos B."/>
            <person name="Lipzen A."/>
            <person name="Chen C."/>
            <person name="Yan M."/>
            <person name="Daum C."/>
            <person name="Ng V."/>
            <person name="Clum A."/>
            <person name="Steindorff A."/>
            <person name="Ohm R.A."/>
            <person name="Martin F."/>
            <person name="Silar P."/>
            <person name="Natvig D.O."/>
            <person name="Lalanne C."/>
            <person name="Gautier V."/>
            <person name="Ament-Velasquez S.L."/>
            <person name="Kruys A."/>
            <person name="Hutchinson M.I."/>
            <person name="Powell A.J."/>
            <person name="Barry K."/>
            <person name="Miller A.N."/>
            <person name="Grigoriev I.V."/>
            <person name="Debuchy R."/>
            <person name="Gladieux P."/>
            <person name="Hiltunen Thoren M."/>
            <person name="Johannesson H."/>
        </authorList>
    </citation>
    <scope>NUCLEOTIDE SEQUENCE</scope>
    <source>
        <strain evidence="15">CBS 123565</strain>
    </source>
</reference>
<dbReference type="EMBL" id="MU853401">
    <property type="protein sequence ID" value="KAK4138238.1"/>
    <property type="molecule type" value="Genomic_DNA"/>
</dbReference>
<keyword evidence="9 13" id="KW-1133">Transmembrane helix</keyword>
<comment type="subcellular location">
    <subcellularLocation>
        <location evidence="1 13">Endoplasmic reticulum membrane</location>
        <topology evidence="1 13">Multi-pass membrane protein</topology>
    </subcellularLocation>
</comment>
<reference evidence="15" key="2">
    <citation type="submission" date="2023-05" db="EMBL/GenBank/DDBJ databases">
        <authorList>
            <consortium name="Lawrence Berkeley National Laboratory"/>
            <person name="Steindorff A."/>
            <person name="Hensen N."/>
            <person name="Bonometti L."/>
            <person name="Westerberg I."/>
            <person name="Brannstrom I.O."/>
            <person name="Guillou S."/>
            <person name="Cros-Aarteil S."/>
            <person name="Calhoun S."/>
            <person name="Haridas S."/>
            <person name="Kuo A."/>
            <person name="Mondo S."/>
            <person name="Pangilinan J."/>
            <person name="Riley R."/>
            <person name="Labutti K."/>
            <person name="Andreopoulos B."/>
            <person name="Lipzen A."/>
            <person name="Chen C."/>
            <person name="Yanf M."/>
            <person name="Daum C."/>
            <person name="Ng V."/>
            <person name="Clum A."/>
            <person name="Ohm R."/>
            <person name="Martin F."/>
            <person name="Silar P."/>
            <person name="Natvig D."/>
            <person name="Lalanne C."/>
            <person name="Gautier V."/>
            <person name="Ament-Velasquez S.L."/>
            <person name="Kruys A."/>
            <person name="Hutchinson M.I."/>
            <person name="Powell A.J."/>
            <person name="Barry K."/>
            <person name="Miller A.N."/>
            <person name="Grigoriev I.V."/>
            <person name="Debuchy R."/>
            <person name="Gladieux P."/>
            <person name="Thoren M.H."/>
            <person name="Johannesson H."/>
        </authorList>
    </citation>
    <scope>NUCLEOTIDE SEQUENCE</scope>
    <source>
        <strain evidence="15">CBS 123565</strain>
    </source>
</reference>
<feature type="transmembrane region" description="Helical" evidence="13">
    <location>
        <begin position="819"/>
        <end position="845"/>
    </location>
</feature>
<keyword evidence="5 13" id="KW-0337">GPI-anchor biosynthesis</keyword>
<comment type="similarity">
    <text evidence="3 13">Belongs to the PIGG/PIGN/PIGO family. PIGG subfamily.</text>
</comment>
<dbReference type="GO" id="GO:0005789">
    <property type="term" value="C:endoplasmic reticulum membrane"/>
    <property type="evidence" value="ECO:0007669"/>
    <property type="project" value="UniProtKB-SubCell"/>
</dbReference>
<keyword evidence="16" id="KW-1185">Reference proteome</keyword>
<organism evidence="15 16">
    <name type="scientific">Trichocladium antarcticum</name>
    <dbReference type="NCBI Taxonomy" id="1450529"/>
    <lineage>
        <taxon>Eukaryota</taxon>
        <taxon>Fungi</taxon>
        <taxon>Dikarya</taxon>
        <taxon>Ascomycota</taxon>
        <taxon>Pezizomycotina</taxon>
        <taxon>Sordariomycetes</taxon>
        <taxon>Sordariomycetidae</taxon>
        <taxon>Sordariales</taxon>
        <taxon>Chaetomiaceae</taxon>
        <taxon>Trichocladium</taxon>
    </lineage>
</organism>
<feature type="transmembrane region" description="Helical" evidence="13">
    <location>
        <begin position="12"/>
        <end position="37"/>
    </location>
</feature>
<dbReference type="Proteomes" id="UP001304895">
    <property type="component" value="Unassembled WGS sequence"/>
</dbReference>
<name>A0AAN6USH8_9PEZI</name>
<evidence type="ECO:0000256" key="3">
    <source>
        <dbReference type="ARBA" id="ARBA00005315"/>
    </source>
</evidence>
<dbReference type="InterPro" id="IPR002591">
    <property type="entry name" value="Phosphodiest/P_Trfase"/>
</dbReference>
<sequence length="881" mass="95518">MTPRRSRDGTLSSALLLVANILIPAAILVFATGFFPYKPLLSGLASYSAASEYGDPPAPPFDKLVFMVIDALRSDFVYAPDSGFEFTQSLIRNGVALPFTAHATSPTVTMPRLKAITTGSSPSFLDVVLNLDEADESSSLASQDTWLAQMKAKGTGKLLMYGDDTWLKLFPGTFDRADGTTSFFVSDFTEVDTNVTRHIAAELKNDDWNTMVLHYLGLDHIGHKGGPRSPHMLVKQREMDAIVREIYTAIESEDHLRSTLFVVCGDHGMNEAGNHGASSAGETSPALVFMSPKLRELGSTLQSPVPEDESFQYYSTVEQSDLAPTLAALLGFPVPKNNLGALIPDFLPFWPNKRDQIQLLMRNARQILDIVIAVFGQLESEAGTEALAHSNSDYQELARGWQDLSASYDKSVDGEDNPELIPSITKWLQTSQSVLGSMASNYDMPRMFLGQAAALLALVAAVTAAAWGVDDKAASLVPLSGMLLAYGAMMFASSYVEEEHHFWYWATTAWLAYIGLRGFKRGNHSAVLQTLSTTAMLAATRIIRSWNQTGQKFAGEPDIVKTYLHTNPTLLWCLIGATYFWVHQNLIASLSGLPVWLGFTVSTGMVLAAFTFKVAFTLEDAPELVTEFARRLLQLNFSQGASADLVSRARAVFIGLALLTVCTVLFMLSRRHRFLGRPGPSTLLTIYTLLALTQSRTPSVPLYLLFNTQLLALASHVPVLSPAELSTTLVLLQHAAFFAAGGSNSIASVDLASAYNGVARFAALPVGALAFVSNWAGPIWWSLAGVVVLGRKRADMQRTGVVGGKAGDLFRGHVAVRTVFVAGGVVAVMAACTVLRTHLFVWTVFSPKYLYCAAWSLGQHLVVDVGVAGVVYWLGALEARG</sequence>
<keyword evidence="10 13" id="KW-0472">Membrane</keyword>
<protein>
    <recommendedName>
        <fullName evidence="4 13">GPI ethanolamine phosphate transferase 2</fullName>
    </recommendedName>
</protein>
<evidence type="ECO:0000313" key="16">
    <source>
        <dbReference type="Proteomes" id="UP001304895"/>
    </source>
</evidence>
<comment type="pathway">
    <text evidence="2 13">Glycolipid biosynthesis; glycosylphosphatidylinositol-anchor biosynthesis.</text>
</comment>
<dbReference type="SUPFAM" id="SSF53649">
    <property type="entry name" value="Alkaline phosphatase-like"/>
    <property type="match status" value="1"/>
</dbReference>
<feature type="transmembrane region" description="Helical" evidence="13">
    <location>
        <begin position="448"/>
        <end position="469"/>
    </location>
</feature>
<dbReference type="CDD" id="cd16024">
    <property type="entry name" value="GPI_EPT_2"/>
    <property type="match status" value="1"/>
</dbReference>
<keyword evidence="7 13" id="KW-0812">Transmembrane</keyword>
<dbReference type="InterPro" id="IPR039527">
    <property type="entry name" value="PIGG/GPI7"/>
</dbReference>
<evidence type="ECO:0000259" key="14">
    <source>
        <dbReference type="Pfam" id="PF19316"/>
    </source>
</evidence>
<feature type="transmembrane region" description="Helical" evidence="13">
    <location>
        <begin position="502"/>
        <end position="519"/>
    </location>
</feature>
<evidence type="ECO:0000256" key="6">
    <source>
        <dbReference type="ARBA" id="ARBA00022679"/>
    </source>
</evidence>
<dbReference type="Gene3D" id="3.40.720.10">
    <property type="entry name" value="Alkaline Phosphatase, subunit A"/>
    <property type="match status" value="1"/>
</dbReference>
<keyword evidence="6 13" id="KW-0808">Transferase</keyword>
<dbReference type="InterPro" id="IPR037674">
    <property type="entry name" value="PIG-G_N"/>
</dbReference>
<dbReference type="AlphaFoldDB" id="A0AAN6USH8"/>
<feature type="transmembrane region" description="Helical" evidence="13">
    <location>
        <begin position="651"/>
        <end position="668"/>
    </location>
</feature>
<feature type="transmembrane region" description="Helical" evidence="13">
    <location>
        <begin position="857"/>
        <end position="877"/>
    </location>
</feature>
<dbReference type="InterPro" id="IPR017850">
    <property type="entry name" value="Alkaline_phosphatase_core_sf"/>
</dbReference>
<dbReference type="Pfam" id="PF01663">
    <property type="entry name" value="Phosphodiest"/>
    <property type="match status" value="1"/>
</dbReference>
<keyword evidence="8 13" id="KW-0256">Endoplasmic reticulum</keyword>
<dbReference type="GO" id="GO:0051267">
    <property type="term" value="F:CP2 mannose-ethanolamine phosphotransferase activity"/>
    <property type="evidence" value="ECO:0007669"/>
    <property type="project" value="TreeGrafter"/>
</dbReference>
<evidence type="ECO:0000256" key="11">
    <source>
        <dbReference type="ARBA" id="ARBA00023180"/>
    </source>
</evidence>
<evidence type="ECO:0000256" key="4">
    <source>
        <dbReference type="ARBA" id="ARBA00020830"/>
    </source>
</evidence>
<keyword evidence="11" id="KW-0325">Glycoprotein</keyword>
<comment type="function">
    <text evidence="12 13">Ethanolamine phosphate transferase involved in glycosylphosphatidylinositol-anchor biosynthesis. Transfers ethanolamine phosphate to the GPI second mannose.</text>
</comment>
<evidence type="ECO:0000256" key="5">
    <source>
        <dbReference type="ARBA" id="ARBA00022502"/>
    </source>
</evidence>
<accession>A0AAN6USH8</accession>
<evidence type="ECO:0000256" key="7">
    <source>
        <dbReference type="ARBA" id="ARBA00022692"/>
    </source>
</evidence>
<feature type="transmembrane region" description="Helical" evidence="13">
    <location>
        <begin position="476"/>
        <end position="496"/>
    </location>
</feature>
<proteinExistence type="inferred from homology"/>
<dbReference type="Pfam" id="PF19316">
    <property type="entry name" value="PIGO_PIGG"/>
    <property type="match status" value="1"/>
</dbReference>
<evidence type="ECO:0000256" key="9">
    <source>
        <dbReference type="ARBA" id="ARBA00022989"/>
    </source>
</evidence>
<evidence type="ECO:0000256" key="1">
    <source>
        <dbReference type="ARBA" id="ARBA00004477"/>
    </source>
</evidence>
<gene>
    <name evidence="15" type="ORF">BT67DRAFT_446396</name>
</gene>
<evidence type="ECO:0000256" key="10">
    <source>
        <dbReference type="ARBA" id="ARBA00023136"/>
    </source>
</evidence>
<evidence type="ECO:0000256" key="8">
    <source>
        <dbReference type="ARBA" id="ARBA00022824"/>
    </source>
</evidence>
<dbReference type="InterPro" id="IPR045687">
    <property type="entry name" value="PIGG/GPI7_C"/>
</dbReference>
<dbReference type="PANTHER" id="PTHR23072">
    <property type="entry name" value="PHOSPHATIDYLINOSITOL GLYCAN-RELATED"/>
    <property type="match status" value="1"/>
</dbReference>
<dbReference type="FunFam" id="3.40.720.10:FF:000045">
    <property type="entry name" value="GPI ethanolamine phosphate transferase 2"/>
    <property type="match status" value="1"/>
</dbReference>
<feature type="domain" description="GPI ethanolamine phosphate transferase 2 C-terminal" evidence="14">
    <location>
        <begin position="439"/>
        <end position="876"/>
    </location>
</feature>
<feature type="transmembrane region" description="Helical" evidence="13">
    <location>
        <begin position="761"/>
        <end position="789"/>
    </location>
</feature>
<feature type="transmembrane region" description="Helical" evidence="13">
    <location>
        <begin position="594"/>
        <end position="616"/>
    </location>
</feature>
<evidence type="ECO:0000256" key="12">
    <source>
        <dbReference type="ARBA" id="ARBA00056729"/>
    </source>
</evidence>